<evidence type="ECO:0000259" key="6">
    <source>
        <dbReference type="Pfam" id="PF25767"/>
    </source>
</evidence>
<name>A0AA85JMN6_TRIRE</name>
<keyword evidence="7" id="KW-1185">Reference proteome</keyword>
<organism evidence="7 8">
    <name type="scientific">Trichobilharzia regenti</name>
    <name type="common">Nasal bird schistosome</name>
    <dbReference type="NCBI Taxonomy" id="157069"/>
    <lineage>
        <taxon>Eukaryota</taxon>
        <taxon>Metazoa</taxon>
        <taxon>Spiralia</taxon>
        <taxon>Lophotrochozoa</taxon>
        <taxon>Platyhelminthes</taxon>
        <taxon>Trematoda</taxon>
        <taxon>Digenea</taxon>
        <taxon>Strigeidida</taxon>
        <taxon>Schistosomatoidea</taxon>
        <taxon>Schistosomatidae</taxon>
        <taxon>Trichobilharzia</taxon>
    </lineage>
</organism>
<dbReference type="Pfam" id="PF12612">
    <property type="entry name" value="TFCD_C"/>
    <property type="match status" value="1"/>
</dbReference>
<dbReference type="GO" id="GO:0007023">
    <property type="term" value="P:post-chaperonin tubulin folding pathway"/>
    <property type="evidence" value="ECO:0007669"/>
    <property type="project" value="InterPro"/>
</dbReference>
<dbReference type="GO" id="GO:0070830">
    <property type="term" value="P:bicellular tight junction assembly"/>
    <property type="evidence" value="ECO:0007669"/>
    <property type="project" value="TreeGrafter"/>
</dbReference>
<dbReference type="InterPro" id="IPR022577">
    <property type="entry name" value="TBCD_C"/>
</dbReference>
<evidence type="ECO:0000256" key="3">
    <source>
        <dbReference type="ARBA" id="ARBA00023186"/>
    </source>
</evidence>
<dbReference type="GO" id="GO:0005096">
    <property type="term" value="F:GTPase activator activity"/>
    <property type="evidence" value="ECO:0007669"/>
    <property type="project" value="InterPro"/>
</dbReference>
<feature type="domain" description="Tubulin-folding cofactor D C-terminal" evidence="5">
    <location>
        <begin position="896"/>
        <end position="1079"/>
    </location>
</feature>
<evidence type="ECO:0000313" key="7">
    <source>
        <dbReference type="Proteomes" id="UP000050795"/>
    </source>
</evidence>
<dbReference type="PANTHER" id="PTHR12658:SF0">
    <property type="entry name" value="TUBULIN-SPECIFIC CHAPERONE D"/>
    <property type="match status" value="1"/>
</dbReference>
<feature type="compositionally biased region" description="Polar residues" evidence="4">
    <location>
        <begin position="323"/>
        <end position="344"/>
    </location>
</feature>
<dbReference type="Pfam" id="PF25767">
    <property type="entry name" value="ARM_TBCD_2nd"/>
    <property type="match status" value="1"/>
</dbReference>
<reference evidence="7" key="1">
    <citation type="submission" date="2022-06" db="EMBL/GenBank/DDBJ databases">
        <authorList>
            <person name="Berger JAMES D."/>
            <person name="Berger JAMES D."/>
        </authorList>
    </citation>
    <scope>NUCLEOTIDE SEQUENCE [LARGE SCALE GENOMIC DNA]</scope>
</reference>
<protein>
    <recommendedName>
        <fullName evidence="2">Tubulin-specific chaperone D</fullName>
    </recommendedName>
</protein>
<evidence type="ECO:0000259" key="5">
    <source>
        <dbReference type="Pfam" id="PF12612"/>
    </source>
</evidence>
<accession>A0AA85JMN6</accession>
<comment type="similarity">
    <text evidence="1">Belongs to the TBCD family.</text>
</comment>
<dbReference type="InterPro" id="IPR011989">
    <property type="entry name" value="ARM-like"/>
</dbReference>
<feature type="region of interest" description="Disordered" evidence="4">
    <location>
        <begin position="318"/>
        <end position="348"/>
    </location>
</feature>
<dbReference type="SUPFAM" id="SSF48371">
    <property type="entry name" value="ARM repeat"/>
    <property type="match status" value="1"/>
</dbReference>
<dbReference type="PANTHER" id="PTHR12658">
    <property type="entry name" value="BETA-TUBULIN COFACTOR D"/>
    <property type="match status" value="1"/>
</dbReference>
<dbReference type="GO" id="GO:0000226">
    <property type="term" value="P:microtubule cytoskeleton organization"/>
    <property type="evidence" value="ECO:0007669"/>
    <property type="project" value="TreeGrafter"/>
</dbReference>
<proteinExistence type="inferred from homology"/>
<dbReference type="GO" id="GO:0007021">
    <property type="term" value="P:tubulin complex assembly"/>
    <property type="evidence" value="ECO:0007669"/>
    <property type="project" value="InterPro"/>
</dbReference>
<dbReference type="GO" id="GO:0048487">
    <property type="term" value="F:beta-tubulin binding"/>
    <property type="evidence" value="ECO:0007669"/>
    <property type="project" value="InterPro"/>
</dbReference>
<dbReference type="AlphaFoldDB" id="A0AA85JMN6"/>
<keyword evidence="3" id="KW-0143">Chaperone</keyword>
<dbReference type="InterPro" id="IPR016024">
    <property type="entry name" value="ARM-type_fold"/>
</dbReference>
<evidence type="ECO:0000256" key="2">
    <source>
        <dbReference type="ARBA" id="ARBA00015003"/>
    </source>
</evidence>
<dbReference type="InterPro" id="IPR033162">
    <property type="entry name" value="TBCD"/>
</dbReference>
<evidence type="ECO:0000256" key="1">
    <source>
        <dbReference type="ARBA" id="ARBA00006853"/>
    </source>
</evidence>
<reference evidence="8" key="2">
    <citation type="submission" date="2023-11" db="UniProtKB">
        <authorList>
            <consortium name="WormBaseParasite"/>
        </authorList>
    </citation>
    <scope>IDENTIFICATION</scope>
</reference>
<dbReference type="Pfam" id="PF23579">
    <property type="entry name" value="ARM_TBCD"/>
    <property type="match status" value="1"/>
</dbReference>
<evidence type="ECO:0000313" key="8">
    <source>
        <dbReference type="WBParaSite" id="TREG1_32940.1"/>
    </source>
</evidence>
<feature type="domain" description="Tubulin-folding cofactor D ARM repeats" evidence="6">
    <location>
        <begin position="275"/>
        <end position="542"/>
    </location>
</feature>
<dbReference type="InterPro" id="IPR058033">
    <property type="entry name" value="ARM_TBCD_2nd"/>
</dbReference>
<dbReference type="GO" id="GO:0016328">
    <property type="term" value="C:lateral plasma membrane"/>
    <property type="evidence" value="ECO:0007669"/>
    <property type="project" value="TreeGrafter"/>
</dbReference>
<dbReference type="WBParaSite" id="TREG1_32940.1">
    <property type="protein sequence ID" value="TREG1_32940.1"/>
    <property type="gene ID" value="TREG1_32940"/>
</dbReference>
<evidence type="ECO:0000256" key="4">
    <source>
        <dbReference type="SAM" id="MobiDB-lite"/>
    </source>
</evidence>
<dbReference type="GO" id="GO:0034333">
    <property type="term" value="P:adherens junction assembly"/>
    <property type="evidence" value="ECO:0007669"/>
    <property type="project" value="TreeGrafter"/>
</dbReference>
<dbReference type="Proteomes" id="UP000050795">
    <property type="component" value="Unassembled WGS sequence"/>
</dbReference>
<dbReference type="Gene3D" id="1.25.10.10">
    <property type="entry name" value="Leucine-rich Repeat Variant"/>
    <property type="match status" value="2"/>
</dbReference>
<sequence length="1183" mass="133247">MCTSNGDVFDDKQCFVFTEFKHYDEVMELISKIKTEVLDSSKKEYLEDKLVEIFNFYQEQPHLLDPHLEGMISACLDVVHCSVSKPEVFHFAFRILYQMTKTRGYKAIIRLMPHSVDDIEPNLSLLMEQKVGTVENWKTRYILLLWLSILVMVPFSLSRLDLPDKKPIIERVVDLAKLHLAQEERTQEAAAYLLARTVTRPDAVHIQLPLIVSWLIKSLKCDVTVIENERLVCGVLRCIANICKLGRRTELLPHANSLLDAILQMSKDGFVGVLICHLKTKVLQRVGLLFCPPLNTTWRYYRGCRSLQDNLDLRLADHDKKANSPNNSNGLSVANPLSNGNGQSTTTTTITADISDGYTSNGDIEISNIDEVAEVIDNLIGSLRSQYTHVRWSAAKGIGRLCARLSSSMVDDVLSAVLALCTKLEPYTAWHGACLTLAELGRRSLLLPSKLSEVVPVVLRALFYDERSGDHKYGSNVRDAGCYVCWSFARAYHPKDFEKYVIPIASALVLVSLFDREINVRRAGAAAFQENVGRQGQFPHGIEILTTCDYFSVGSLHRCYLQLSTFVAKYKEYVRPMIDHLVSVRLGHWDDSIRYLAACALGSLCSFDSNYMMESVLPQLIIDSWKSTLHTQQGCLFGTGELVYALSSYGISEANLSGIKEIVPILIQKNKFRGLSGELIRRATSHLIQKCSLAKLPLYDDPVIEVWREFLDDCIRHKTADVQNAAVNAYPCFLSTYLYSRNGELKTDYQDLLYKHFMLQLTTNCESTLSGYLQVISTSPCSLYTGHVAELLDKVIKACQPTAQTQYWINSRQSALKALVAIPKNLGRNHQELDVHLLKSILPVLLNSLSDYSTNSNGDVGSLVRVVGMQCLGSYIDFLVNSQYTSSIGSDVMEETMISIAQQAVEKIDRTRGVAGQVFASLLHHDPPIDTMPRLQELKQIFPRSICDDMMWSSATATFPLFIKLLDFPEYRYNLILGLLVSIGGLTELTLRRSTEALSTYLLDHETNQPFITEILEIVQRILESHSGEERIILPLLKSLDFLLNDPIISSTTDKENPVLLKLTNGTWNEIRKTKNIPRIKSGIDVLAGMLQFDGVVRKRALTLMMITLGYRYPIIRKATATELYECLLVYELCQPELSDQLSSLLTETIWESDLSIVRPIRDQICDLLQVPVPKAVSVNQNE</sequence>